<keyword evidence="1" id="KW-0436">Ligase</keyword>
<dbReference type="EMBL" id="JAOL01000033">
    <property type="protein sequence ID" value="EUA93894.1"/>
    <property type="molecule type" value="Genomic_DNA"/>
</dbReference>
<sequence>MTRSRSIICNAFSGEKRGIRVRHAPAATAALSPASARTRGTGAGRPDHIIGPTCSICTITSTLRRRLA</sequence>
<name>A0ABP3AS53_MYCUL</name>
<accession>A0ABP3AS53</accession>
<keyword evidence="2" id="KW-1185">Reference proteome</keyword>
<dbReference type="Proteomes" id="UP000020681">
    <property type="component" value="Unassembled WGS sequence"/>
</dbReference>
<proteinExistence type="predicted"/>
<protein>
    <submittedName>
        <fullName evidence="1">Fatty-acid-CoA ligase domain protein</fullName>
    </submittedName>
</protein>
<organism evidence="1 2">
    <name type="scientific">Mycobacterium ulcerans str. Harvey</name>
    <dbReference type="NCBI Taxonomy" id="1299332"/>
    <lineage>
        <taxon>Bacteria</taxon>
        <taxon>Bacillati</taxon>
        <taxon>Actinomycetota</taxon>
        <taxon>Actinomycetes</taxon>
        <taxon>Mycobacteriales</taxon>
        <taxon>Mycobacteriaceae</taxon>
        <taxon>Mycobacterium</taxon>
        <taxon>Mycobacterium ulcerans group</taxon>
    </lineage>
</organism>
<evidence type="ECO:0000313" key="1">
    <source>
        <dbReference type="EMBL" id="EUA93894.1"/>
    </source>
</evidence>
<dbReference type="GO" id="GO:0016874">
    <property type="term" value="F:ligase activity"/>
    <property type="evidence" value="ECO:0007669"/>
    <property type="project" value="UniProtKB-KW"/>
</dbReference>
<gene>
    <name evidence="1" type="ORF">I551_8841</name>
</gene>
<evidence type="ECO:0000313" key="2">
    <source>
        <dbReference type="Proteomes" id="UP000020681"/>
    </source>
</evidence>
<reference evidence="1 2" key="1">
    <citation type="submission" date="2014-01" db="EMBL/GenBank/DDBJ databases">
        <authorList>
            <person name="Dobos K."/>
            <person name="Lenaerts A."/>
            <person name="Ordway D."/>
            <person name="DeGroote M.A."/>
            <person name="Parker T."/>
            <person name="Sizemore C."/>
            <person name="Tallon L.J."/>
            <person name="Sadzewicz L.K."/>
            <person name="Sengamalay N."/>
            <person name="Fraser C.M."/>
            <person name="Hine E."/>
            <person name="Shefchek K.A."/>
            <person name="Das S.P."/>
            <person name="Tettelin H."/>
        </authorList>
    </citation>
    <scope>NUCLEOTIDE SEQUENCE [LARGE SCALE GENOMIC DNA]</scope>
    <source>
        <strain evidence="1 2">Harvey</strain>
    </source>
</reference>
<comment type="caution">
    <text evidence="1">The sequence shown here is derived from an EMBL/GenBank/DDBJ whole genome shotgun (WGS) entry which is preliminary data.</text>
</comment>